<protein>
    <submittedName>
        <fullName evidence="1">Uncharacterized protein</fullName>
    </submittedName>
</protein>
<dbReference type="Proteomes" id="UP000242715">
    <property type="component" value="Unassembled WGS sequence"/>
</dbReference>
<reference evidence="2" key="1">
    <citation type="journal article" date="2017" name="Front. Plant Sci.">
        <title>Climate Clever Clovers: New Paradigm to Reduce the Environmental Footprint of Ruminants by Breeding Low Methanogenic Forages Utilizing Haplotype Variation.</title>
        <authorList>
            <person name="Kaur P."/>
            <person name="Appels R."/>
            <person name="Bayer P.E."/>
            <person name="Keeble-Gagnere G."/>
            <person name="Wang J."/>
            <person name="Hirakawa H."/>
            <person name="Shirasawa K."/>
            <person name="Vercoe P."/>
            <person name="Stefanova K."/>
            <person name="Durmic Z."/>
            <person name="Nichols P."/>
            <person name="Revell C."/>
            <person name="Isobe S.N."/>
            <person name="Edwards D."/>
            <person name="Erskine W."/>
        </authorList>
    </citation>
    <scope>NUCLEOTIDE SEQUENCE [LARGE SCALE GENOMIC DNA]</scope>
    <source>
        <strain evidence="2">cv. Daliak</strain>
    </source>
</reference>
<evidence type="ECO:0000313" key="2">
    <source>
        <dbReference type="Proteomes" id="UP000242715"/>
    </source>
</evidence>
<evidence type="ECO:0000313" key="1">
    <source>
        <dbReference type="EMBL" id="GAU32214.1"/>
    </source>
</evidence>
<dbReference type="EMBL" id="DF973486">
    <property type="protein sequence ID" value="GAU32214.1"/>
    <property type="molecule type" value="Genomic_DNA"/>
</dbReference>
<proteinExistence type="predicted"/>
<dbReference type="AlphaFoldDB" id="A0A2Z6MI10"/>
<organism evidence="1 2">
    <name type="scientific">Trifolium subterraneum</name>
    <name type="common">Subterranean clover</name>
    <dbReference type="NCBI Taxonomy" id="3900"/>
    <lineage>
        <taxon>Eukaryota</taxon>
        <taxon>Viridiplantae</taxon>
        <taxon>Streptophyta</taxon>
        <taxon>Embryophyta</taxon>
        <taxon>Tracheophyta</taxon>
        <taxon>Spermatophyta</taxon>
        <taxon>Magnoliopsida</taxon>
        <taxon>eudicotyledons</taxon>
        <taxon>Gunneridae</taxon>
        <taxon>Pentapetalae</taxon>
        <taxon>rosids</taxon>
        <taxon>fabids</taxon>
        <taxon>Fabales</taxon>
        <taxon>Fabaceae</taxon>
        <taxon>Papilionoideae</taxon>
        <taxon>50 kb inversion clade</taxon>
        <taxon>NPAAA clade</taxon>
        <taxon>Hologalegina</taxon>
        <taxon>IRL clade</taxon>
        <taxon>Trifolieae</taxon>
        <taxon>Trifolium</taxon>
    </lineage>
</organism>
<sequence>MSLNCQTSRKRRRHQKYSLSAAEDSERVTTFNFIFSSVSFNDCVVLLIMLDNACNSVESVFE</sequence>
<name>A0A2Z6MI10_TRISU</name>
<accession>A0A2Z6MI10</accession>
<keyword evidence="2" id="KW-1185">Reference proteome</keyword>
<gene>
    <name evidence="1" type="ORF">TSUD_277950</name>
</gene>